<dbReference type="EMBL" id="KN880446">
    <property type="protein sequence ID" value="KIY72198.1"/>
    <property type="molecule type" value="Genomic_DNA"/>
</dbReference>
<dbReference type="PANTHER" id="PTHR31051:SF1">
    <property type="entry name" value="PROTEASOME ASSEMBLY CHAPERONE 3"/>
    <property type="match status" value="1"/>
</dbReference>
<dbReference type="Proteomes" id="UP000054007">
    <property type="component" value="Unassembled WGS sequence"/>
</dbReference>
<dbReference type="GO" id="GO:0043248">
    <property type="term" value="P:proteasome assembly"/>
    <property type="evidence" value="ECO:0007669"/>
    <property type="project" value="InterPro"/>
</dbReference>
<accession>A0A0D7BNU3</accession>
<reference evidence="1 2" key="1">
    <citation type="journal article" date="2015" name="Fungal Genet. Biol.">
        <title>Evolution of novel wood decay mechanisms in Agaricales revealed by the genome sequences of Fistulina hepatica and Cylindrobasidium torrendii.</title>
        <authorList>
            <person name="Floudas D."/>
            <person name="Held B.W."/>
            <person name="Riley R."/>
            <person name="Nagy L.G."/>
            <person name="Koehler G."/>
            <person name="Ransdell A.S."/>
            <person name="Younus H."/>
            <person name="Chow J."/>
            <person name="Chiniquy J."/>
            <person name="Lipzen A."/>
            <person name="Tritt A."/>
            <person name="Sun H."/>
            <person name="Haridas S."/>
            <person name="LaButti K."/>
            <person name="Ohm R.A."/>
            <person name="Kues U."/>
            <person name="Blanchette R.A."/>
            <person name="Grigoriev I.V."/>
            <person name="Minto R.E."/>
            <person name="Hibbett D.S."/>
        </authorList>
    </citation>
    <scope>NUCLEOTIDE SEQUENCE [LARGE SCALE GENOMIC DNA]</scope>
    <source>
        <strain evidence="1 2">FP15055 ss-10</strain>
    </source>
</reference>
<gene>
    <name evidence="1" type="ORF">CYLTODRAFT_418177</name>
</gene>
<sequence>MASKQIARELGGISTEVVLQRYADRTLVLVTQVGKVGALIQASLPATTQLPDTVNDSEEPNASQLPQPPPAIQLQPLLGGAPSEHLQTLQNLYVSQIATLIWVKEDVFGVRRSVVVGLALKKAEVPAADDVGLSESERVTFLGVVQMVQELLEQR</sequence>
<dbReference type="Gene3D" id="3.30.230.90">
    <property type="match status" value="1"/>
</dbReference>
<dbReference type="AlphaFoldDB" id="A0A0D7BNU3"/>
<name>A0A0D7BNU3_9AGAR</name>
<dbReference type="InterPro" id="IPR018788">
    <property type="entry name" value="Proteasome_assmbl_chp_3"/>
</dbReference>
<protein>
    <recommendedName>
        <fullName evidence="3">Proteasome assembly chaperone 3</fullName>
    </recommendedName>
</protein>
<keyword evidence="2" id="KW-1185">Reference proteome</keyword>
<evidence type="ECO:0000313" key="2">
    <source>
        <dbReference type="Proteomes" id="UP000054007"/>
    </source>
</evidence>
<evidence type="ECO:0000313" key="1">
    <source>
        <dbReference type="EMBL" id="KIY72198.1"/>
    </source>
</evidence>
<dbReference type="PANTHER" id="PTHR31051">
    <property type="entry name" value="PROTEASOME ASSEMBLY CHAPERONE 3"/>
    <property type="match status" value="1"/>
</dbReference>
<proteinExistence type="predicted"/>
<dbReference type="STRING" id="1314674.A0A0D7BNU3"/>
<dbReference type="InterPro" id="IPR053720">
    <property type="entry name" value="Psm_Assembly_Chaperone"/>
</dbReference>
<organism evidence="1 2">
    <name type="scientific">Cylindrobasidium torrendii FP15055 ss-10</name>
    <dbReference type="NCBI Taxonomy" id="1314674"/>
    <lineage>
        <taxon>Eukaryota</taxon>
        <taxon>Fungi</taxon>
        <taxon>Dikarya</taxon>
        <taxon>Basidiomycota</taxon>
        <taxon>Agaricomycotina</taxon>
        <taxon>Agaricomycetes</taxon>
        <taxon>Agaricomycetidae</taxon>
        <taxon>Agaricales</taxon>
        <taxon>Marasmiineae</taxon>
        <taxon>Physalacriaceae</taxon>
        <taxon>Cylindrobasidium</taxon>
    </lineage>
</organism>
<evidence type="ECO:0008006" key="3">
    <source>
        <dbReference type="Google" id="ProtNLM"/>
    </source>
</evidence>
<dbReference type="OrthoDB" id="5593278at2759"/>